<evidence type="ECO:0000313" key="2">
    <source>
        <dbReference type="EMBL" id="BAM07412.1"/>
    </source>
</evidence>
<dbReference type="PATRIC" id="fig|1162668.3.peg.2056"/>
<sequence length="157" mass="17893">MRNRSVQVSVVFLLLSAFSLLFFQPLVATASPMQDGPIGFYLMNQENLGLTADQVSKLQAISMKFQKLKEVEKNRIHLIHMEGMQLLMQKDVNVSVLKKDIDRVLQHKKNIMTARIEMLSDAHKVLTDQQFAKVKKLLQQMMMGGNDHPISPPPVKH</sequence>
<proteinExistence type="predicted"/>
<dbReference type="HOGENOM" id="CLU_1675711_0_0_0"/>
<dbReference type="KEGG" id="lfc:LFE_1732"/>
<keyword evidence="1" id="KW-0732">Signal</keyword>
<keyword evidence="3" id="KW-1185">Reference proteome</keyword>
<evidence type="ECO:0000313" key="3">
    <source>
        <dbReference type="Proteomes" id="UP000007382"/>
    </source>
</evidence>
<dbReference type="STRING" id="1162668.LFE_1732"/>
<organism evidence="2 3">
    <name type="scientific">Leptospirillum ferrooxidans (strain C2-3)</name>
    <dbReference type="NCBI Taxonomy" id="1162668"/>
    <lineage>
        <taxon>Bacteria</taxon>
        <taxon>Pseudomonadati</taxon>
        <taxon>Nitrospirota</taxon>
        <taxon>Nitrospiria</taxon>
        <taxon>Nitrospirales</taxon>
        <taxon>Nitrospiraceae</taxon>
        <taxon>Leptospirillum</taxon>
    </lineage>
</organism>
<name>I0IQ63_LEPFC</name>
<reference evidence="2 3" key="1">
    <citation type="journal article" date="2012" name="J. Bacteriol.">
        <title>Complete Genome Sequence of Leptospirillum ferrooxidans Strain C2-3, Isolated from a Fresh Volcanic Ash Deposit on the Island of Miyake, Japan.</title>
        <authorList>
            <person name="Fujimura R."/>
            <person name="Sato Y."/>
            <person name="Nishizawa T."/>
            <person name="Oshima K."/>
            <person name="Kim S.-W."/>
            <person name="Hattori M."/>
            <person name="Kamijo T."/>
            <person name="Ohta H."/>
        </authorList>
    </citation>
    <scope>NUCLEOTIDE SEQUENCE [LARGE SCALE GENOMIC DNA]</scope>
    <source>
        <strain evidence="2 3">C2-3</strain>
    </source>
</reference>
<evidence type="ECO:0000256" key="1">
    <source>
        <dbReference type="SAM" id="SignalP"/>
    </source>
</evidence>
<feature type="signal peptide" evidence="1">
    <location>
        <begin position="1"/>
        <end position="30"/>
    </location>
</feature>
<dbReference type="Gene3D" id="1.20.120.1490">
    <property type="match status" value="1"/>
</dbReference>
<evidence type="ECO:0008006" key="4">
    <source>
        <dbReference type="Google" id="ProtNLM"/>
    </source>
</evidence>
<gene>
    <name evidence="2" type="ordered locus">LFE_1732</name>
</gene>
<dbReference type="AlphaFoldDB" id="I0IQ63"/>
<dbReference type="Proteomes" id="UP000007382">
    <property type="component" value="Chromosome"/>
</dbReference>
<dbReference type="EMBL" id="AP012342">
    <property type="protein sequence ID" value="BAM07412.1"/>
    <property type="molecule type" value="Genomic_DNA"/>
</dbReference>
<reference evidence="3" key="2">
    <citation type="submission" date="2012-03" db="EMBL/GenBank/DDBJ databases">
        <title>The complete genome sequence of the pioneer microbe on fresh volcanic deposit, Leptospirillum ferrooxidans strain C2-3.</title>
        <authorList>
            <person name="Fujimura R."/>
            <person name="Sato Y."/>
            <person name="Nishizawa T."/>
            <person name="Nanba K."/>
            <person name="Oshima K."/>
            <person name="Hattori M."/>
            <person name="Kamijo T."/>
            <person name="Ohta H."/>
        </authorList>
    </citation>
    <scope>NUCLEOTIDE SEQUENCE [LARGE SCALE GENOMIC DNA]</scope>
    <source>
        <strain evidence="3">C2-3</strain>
    </source>
</reference>
<protein>
    <recommendedName>
        <fullName evidence="4">Periplasmic heavy metal sensor</fullName>
    </recommendedName>
</protein>
<accession>I0IQ63</accession>
<feature type="chain" id="PRO_5003629889" description="Periplasmic heavy metal sensor" evidence="1">
    <location>
        <begin position="31"/>
        <end position="157"/>
    </location>
</feature>